<dbReference type="Proteomes" id="UP000700334">
    <property type="component" value="Unassembled WGS sequence"/>
</dbReference>
<dbReference type="Gene3D" id="2.40.50.140">
    <property type="entry name" value="Nucleic acid-binding proteins"/>
    <property type="match status" value="1"/>
</dbReference>
<name>A0A8J6A9X5_GALPY</name>
<keyword evidence="2" id="KW-1185">Reference proteome</keyword>
<proteinExistence type="predicted"/>
<dbReference type="SUPFAM" id="SSF50249">
    <property type="entry name" value="Nucleic acid-binding proteins"/>
    <property type="match status" value="1"/>
</dbReference>
<reference evidence="1" key="1">
    <citation type="journal article" date="2021" name="Evol. Appl.">
        <title>The genome of the Pyrenean desman and the effects of bottlenecks and inbreeding on the genomic landscape of an endangered species.</title>
        <authorList>
            <person name="Escoda L."/>
            <person name="Castresana J."/>
        </authorList>
    </citation>
    <scope>NUCLEOTIDE SEQUENCE</scope>
    <source>
        <strain evidence="1">IBE-C5619</strain>
    </source>
</reference>
<gene>
    <name evidence="1" type="ORF">J0S82_019328</name>
</gene>
<sequence>IKSLSTAHCTCTKSQLLFDKLADGELTVGNVETAQVVMVGIIRNSEKVPVNIMYKVNDMTVAPVAVHQQADTDDNNVGNTVVPPESYKKVTGHLRSFQNNNNKKKLFLYKEINIHVPKIVNIHIITTKLNYSPAGRKPISKPAMCEERTLMGRASCQQMTSL</sequence>
<dbReference type="InterPro" id="IPR012340">
    <property type="entry name" value="NA-bd_OB-fold"/>
</dbReference>
<dbReference type="OrthoDB" id="25571at2759"/>
<accession>A0A8J6A9X5</accession>
<comment type="caution">
    <text evidence="1">The sequence shown here is derived from an EMBL/GenBank/DDBJ whole genome shotgun (WGS) entry which is preliminary data.</text>
</comment>
<dbReference type="AlphaFoldDB" id="A0A8J6A9X5"/>
<feature type="non-terminal residue" evidence="1">
    <location>
        <position position="162"/>
    </location>
</feature>
<protein>
    <submittedName>
        <fullName evidence="1">Replication protein A 32 kDa subunit</fullName>
    </submittedName>
</protein>
<evidence type="ECO:0000313" key="2">
    <source>
        <dbReference type="Proteomes" id="UP000700334"/>
    </source>
</evidence>
<dbReference type="EMBL" id="JAGFMF010011709">
    <property type="protein sequence ID" value="KAG8515551.1"/>
    <property type="molecule type" value="Genomic_DNA"/>
</dbReference>
<evidence type="ECO:0000313" key="1">
    <source>
        <dbReference type="EMBL" id="KAG8515551.1"/>
    </source>
</evidence>
<organism evidence="1 2">
    <name type="scientific">Galemys pyrenaicus</name>
    <name type="common">Iberian desman</name>
    <name type="synonym">Pyrenean desman</name>
    <dbReference type="NCBI Taxonomy" id="202257"/>
    <lineage>
        <taxon>Eukaryota</taxon>
        <taxon>Metazoa</taxon>
        <taxon>Chordata</taxon>
        <taxon>Craniata</taxon>
        <taxon>Vertebrata</taxon>
        <taxon>Euteleostomi</taxon>
        <taxon>Mammalia</taxon>
        <taxon>Eutheria</taxon>
        <taxon>Laurasiatheria</taxon>
        <taxon>Eulipotyphla</taxon>
        <taxon>Talpidae</taxon>
        <taxon>Galemys</taxon>
    </lineage>
</organism>